<organism evidence="3 4">
    <name type="scientific">Acidocella aquatica</name>
    <dbReference type="NCBI Taxonomy" id="1922313"/>
    <lineage>
        <taxon>Bacteria</taxon>
        <taxon>Pseudomonadati</taxon>
        <taxon>Pseudomonadota</taxon>
        <taxon>Alphaproteobacteria</taxon>
        <taxon>Acetobacterales</taxon>
        <taxon>Acidocellaceae</taxon>
        <taxon>Acidocella</taxon>
    </lineage>
</organism>
<name>A0ABQ6A4G6_9PROT</name>
<dbReference type="SUPFAM" id="SSF50475">
    <property type="entry name" value="FMN-binding split barrel"/>
    <property type="match status" value="1"/>
</dbReference>
<feature type="domain" description="Flavin reductase like" evidence="2">
    <location>
        <begin position="28"/>
        <end position="177"/>
    </location>
</feature>
<dbReference type="SMART" id="SM00903">
    <property type="entry name" value="Flavin_Reduct"/>
    <property type="match status" value="1"/>
</dbReference>
<evidence type="ECO:0000313" key="4">
    <source>
        <dbReference type="Proteomes" id="UP001156641"/>
    </source>
</evidence>
<comment type="caution">
    <text evidence="3">The sequence shown here is derived from an EMBL/GenBank/DDBJ whole genome shotgun (WGS) entry which is preliminary data.</text>
</comment>
<dbReference type="InterPro" id="IPR050268">
    <property type="entry name" value="NADH-dep_flavin_reductase"/>
</dbReference>
<dbReference type="Pfam" id="PF01613">
    <property type="entry name" value="Flavin_Reduct"/>
    <property type="match status" value="1"/>
</dbReference>
<dbReference type="PANTHER" id="PTHR30466:SF1">
    <property type="entry name" value="FMN REDUCTASE (NADH) RUTF"/>
    <property type="match status" value="1"/>
</dbReference>
<evidence type="ECO:0000256" key="1">
    <source>
        <dbReference type="ARBA" id="ARBA00023002"/>
    </source>
</evidence>
<dbReference type="RefSeq" id="WP_284257767.1">
    <property type="nucleotide sequence ID" value="NZ_BSOS01000049.1"/>
</dbReference>
<dbReference type="Gene3D" id="2.30.110.10">
    <property type="entry name" value="Electron Transport, Fmn-binding Protein, Chain A"/>
    <property type="match status" value="1"/>
</dbReference>
<evidence type="ECO:0000313" key="3">
    <source>
        <dbReference type="EMBL" id="GLR67054.1"/>
    </source>
</evidence>
<dbReference type="PANTHER" id="PTHR30466">
    <property type="entry name" value="FLAVIN REDUCTASE"/>
    <property type="match status" value="1"/>
</dbReference>
<accession>A0ABQ6A4G6</accession>
<keyword evidence="1" id="KW-0560">Oxidoreductase</keyword>
<evidence type="ECO:0000259" key="2">
    <source>
        <dbReference type="SMART" id="SM00903"/>
    </source>
</evidence>
<protein>
    <submittedName>
        <fullName evidence="3">FMN reductase (NADH) RutF</fullName>
    </submittedName>
</protein>
<dbReference type="InterPro" id="IPR002563">
    <property type="entry name" value="Flavin_Rdtase-like_dom"/>
</dbReference>
<gene>
    <name evidence="3" type="primary">rutF_4</name>
    <name evidence="3" type="ORF">GCM10010909_17350</name>
</gene>
<sequence>MANHAIVPISDINEDRAASNRMAFVAAMRCAPTAVSVVTTDGSAGRFGVTVSAIASVSADPPMLLACINRRSPVGAAVKQNQKFTVNLLSEQQTNIADCFAGRFSVDGGPAFDFGQAEWADDAADLPPRLEGACASFHCDVEQIHDAGTHVILIGRVVLAVSGSEPPLAYVRQNYARVMNFKPGLAA</sequence>
<dbReference type="InterPro" id="IPR012349">
    <property type="entry name" value="Split_barrel_FMN-bd"/>
</dbReference>
<keyword evidence="4" id="KW-1185">Reference proteome</keyword>
<proteinExistence type="predicted"/>
<dbReference type="Proteomes" id="UP001156641">
    <property type="component" value="Unassembled WGS sequence"/>
</dbReference>
<reference evidence="4" key="1">
    <citation type="journal article" date="2019" name="Int. J. Syst. Evol. Microbiol.">
        <title>The Global Catalogue of Microorganisms (GCM) 10K type strain sequencing project: providing services to taxonomists for standard genome sequencing and annotation.</title>
        <authorList>
            <consortium name="The Broad Institute Genomics Platform"/>
            <consortium name="The Broad Institute Genome Sequencing Center for Infectious Disease"/>
            <person name="Wu L."/>
            <person name="Ma J."/>
        </authorList>
    </citation>
    <scope>NUCLEOTIDE SEQUENCE [LARGE SCALE GENOMIC DNA]</scope>
    <source>
        <strain evidence="4">NBRC 112502</strain>
    </source>
</reference>
<dbReference type="EMBL" id="BSOS01000049">
    <property type="protein sequence ID" value="GLR67054.1"/>
    <property type="molecule type" value="Genomic_DNA"/>
</dbReference>